<reference evidence="4" key="1">
    <citation type="submission" date="2021-02" db="EMBL/GenBank/DDBJ databases">
        <authorList>
            <person name="Dougan E. K."/>
            <person name="Rhodes N."/>
            <person name="Thang M."/>
            <person name="Chan C."/>
        </authorList>
    </citation>
    <scope>NUCLEOTIDE SEQUENCE</scope>
</reference>
<dbReference type="Pfam" id="PF02678">
    <property type="entry name" value="Pirin"/>
    <property type="match status" value="1"/>
</dbReference>
<dbReference type="InterPro" id="IPR014710">
    <property type="entry name" value="RmlC-like_jellyroll"/>
</dbReference>
<dbReference type="InterPro" id="IPR011051">
    <property type="entry name" value="RmlC_Cupin_sf"/>
</dbReference>
<dbReference type="PANTHER" id="PTHR43212:SF3">
    <property type="entry name" value="QUERCETIN 2,3-DIOXYGENASE"/>
    <property type="match status" value="1"/>
</dbReference>
<feature type="domain" description="Pirin N-terminal" evidence="3">
    <location>
        <begin position="45"/>
        <end position="149"/>
    </location>
</feature>
<sequence length="238" mass="26768">MVDEAGNGTVKVIKEQRLFASEPDPQWFGNKGNVPLDSAEGKKWTNENWLKSRFHFNFAEYHGGPSSFGVLRVMNDDLVQPRRGFGAHPHRDMEIMTFIIDGFLTHKDSMGTEETLGRGSVQFMTAGTGIRHSEHNLKDEPLRFVQCWVVPRRRGFPPNYGSMSGGGEAEAARRDQWAHVVSDAEGPTKAAVQIQQDCRKPRTRLRLLAIAEVAKLEGYGFWGLSYGFWRRASLSMGV</sequence>
<accession>A0A813CBD1</accession>
<dbReference type="Proteomes" id="UP000601435">
    <property type="component" value="Unassembled WGS sequence"/>
</dbReference>
<comment type="caution">
    <text evidence="4">The sequence shown here is derived from an EMBL/GenBank/DDBJ whole genome shotgun (WGS) entry which is preliminary data.</text>
</comment>
<evidence type="ECO:0000256" key="1">
    <source>
        <dbReference type="ARBA" id="ARBA00008416"/>
    </source>
</evidence>
<name>A0A813CBD1_9DINO</name>
<dbReference type="AlphaFoldDB" id="A0A813CBD1"/>
<organism evidence="4 5">
    <name type="scientific">Symbiodinium necroappetens</name>
    <dbReference type="NCBI Taxonomy" id="1628268"/>
    <lineage>
        <taxon>Eukaryota</taxon>
        <taxon>Sar</taxon>
        <taxon>Alveolata</taxon>
        <taxon>Dinophyceae</taxon>
        <taxon>Suessiales</taxon>
        <taxon>Symbiodiniaceae</taxon>
        <taxon>Symbiodinium</taxon>
    </lineage>
</organism>
<keyword evidence="5" id="KW-1185">Reference proteome</keyword>
<proteinExistence type="inferred from homology"/>
<dbReference type="Gene3D" id="2.60.120.10">
    <property type="entry name" value="Jelly Rolls"/>
    <property type="match status" value="1"/>
</dbReference>
<dbReference type="PANTHER" id="PTHR43212">
    <property type="entry name" value="QUERCETIN 2,3-DIOXYGENASE"/>
    <property type="match status" value="1"/>
</dbReference>
<evidence type="ECO:0000259" key="3">
    <source>
        <dbReference type="Pfam" id="PF02678"/>
    </source>
</evidence>
<dbReference type="InterPro" id="IPR012093">
    <property type="entry name" value="Pirin"/>
</dbReference>
<dbReference type="InterPro" id="IPR003829">
    <property type="entry name" value="Pirin_N_dom"/>
</dbReference>
<dbReference type="CDD" id="cd02910">
    <property type="entry name" value="cupin_Yhhw_N"/>
    <property type="match status" value="1"/>
</dbReference>
<dbReference type="SUPFAM" id="SSF51182">
    <property type="entry name" value="RmlC-like cupins"/>
    <property type="match status" value="1"/>
</dbReference>
<comment type="similarity">
    <text evidence="1 2">Belongs to the pirin family.</text>
</comment>
<evidence type="ECO:0000313" key="4">
    <source>
        <dbReference type="EMBL" id="CAE7939847.1"/>
    </source>
</evidence>
<gene>
    <name evidence="4" type="ORF">SNEC2469_LOCUS33669</name>
</gene>
<protein>
    <recommendedName>
        <fullName evidence="3">Pirin N-terminal domain-containing protein</fullName>
    </recommendedName>
</protein>
<dbReference type="OrthoDB" id="198735at2759"/>
<evidence type="ECO:0000256" key="2">
    <source>
        <dbReference type="RuleBase" id="RU003457"/>
    </source>
</evidence>
<dbReference type="EMBL" id="CAJNJA010089796">
    <property type="protein sequence ID" value="CAE7939847.1"/>
    <property type="molecule type" value="Genomic_DNA"/>
</dbReference>
<evidence type="ECO:0000313" key="5">
    <source>
        <dbReference type="Proteomes" id="UP000601435"/>
    </source>
</evidence>